<reference evidence="1" key="1">
    <citation type="submission" date="2008-12" db="EMBL/GenBank/DDBJ databases">
        <authorList>
            <person name="Chen Y.-M."/>
            <person name="Chen T.-L."/>
            <person name="Lee C.-M."/>
            <person name="Lee Y.-M."/>
            <person name="Chen C.-Y."/>
            <person name="Lin H.-J."/>
        </authorList>
    </citation>
    <scope>NUCLEOTIDE SEQUENCE</scope>
    <source>
        <strain evidence="1">D391</strain>
    </source>
</reference>
<feature type="non-terminal residue" evidence="1">
    <location>
        <position position="94"/>
    </location>
</feature>
<feature type="non-terminal residue" evidence="1">
    <location>
        <position position="1"/>
    </location>
</feature>
<dbReference type="EMBL" id="FJ515142">
    <property type="protein sequence ID" value="ACT37205.1"/>
    <property type="molecule type" value="Genomic_RNA"/>
</dbReference>
<evidence type="ECO:0000313" key="1">
    <source>
        <dbReference type="EMBL" id="ACT37205.1"/>
    </source>
</evidence>
<accession>D1G2I2</accession>
<reference evidence="1" key="2">
    <citation type="journal article" date="2009" name="J. Med. Virol.">
        <title>Molecular epidemiology of HCV genotypes among injection drug users in Taiwan: Full-length sequences of two new subtype 6w strains and a recombinant form_2b6w.</title>
        <authorList>
            <person name="Lee Y.M."/>
            <person name="Lin H.J."/>
            <person name="Chen Y.J."/>
            <person name="Lee C.M."/>
            <person name="Wang S.F."/>
            <person name="Chang K.Y."/>
            <person name="Chen T.L."/>
            <person name="Liu H.F."/>
            <person name="Chen Y.M."/>
        </authorList>
    </citation>
    <scope>NUCLEOTIDE SEQUENCE</scope>
    <source>
        <strain evidence="1">D391</strain>
    </source>
</reference>
<name>D1G2I2_9HEPC</name>
<proteinExistence type="predicted"/>
<sequence length="94" mass="10142">LKMFFRTPGSSHIFFFFYWLAPFRSGVGGQGKIQIYKIPRPNADYTKCLKTPGPAAGSVLIPFAPLWVPGMGGGRVVVGSPPPPAPREAWGPPT</sequence>
<protein>
    <submittedName>
        <fullName evidence="1">Polyprotein</fullName>
    </submittedName>
</protein>
<organism evidence="1">
    <name type="scientific">Hepacivirus hominis</name>
    <dbReference type="NCBI Taxonomy" id="3052230"/>
    <lineage>
        <taxon>Viruses</taxon>
        <taxon>Riboviria</taxon>
        <taxon>Orthornavirae</taxon>
        <taxon>Kitrinoviricota</taxon>
        <taxon>Flasuviricetes</taxon>
        <taxon>Amarillovirales</taxon>
        <taxon>Flaviviridae</taxon>
        <taxon>Hepacivirus</taxon>
    </lineage>
</organism>